<gene>
    <name evidence="2" type="ORF">F3168_14695</name>
</gene>
<protein>
    <submittedName>
        <fullName evidence="2">TraB/GumN family protein</fullName>
    </submittedName>
</protein>
<feature type="chain" id="PRO_5028903242" evidence="1">
    <location>
        <begin position="24"/>
        <end position="289"/>
    </location>
</feature>
<keyword evidence="1" id="KW-0732">Signal</keyword>
<dbReference type="AlphaFoldDB" id="A0A7C9KJQ7"/>
<dbReference type="Pfam" id="PF01963">
    <property type="entry name" value="TraB_PrgY_gumN"/>
    <property type="match status" value="1"/>
</dbReference>
<dbReference type="CDD" id="cd14789">
    <property type="entry name" value="Tiki"/>
    <property type="match status" value="1"/>
</dbReference>
<dbReference type="EMBL" id="WIOL01000007">
    <property type="protein sequence ID" value="MQT18500.1"/>
    <property type="molecule type" value="Genomic_DNA"/>
</dbReference>
<accession>A0A7C9KJQ7</accession>
<dbReference type="Proteomes" id="UP000481327">
    <property type="component" value="Unassembled WGS sequence"/>
</dbReference>
<evidence type="ECO:0000313" key="2">
    <source>
        <dbReference type="EMBL" id="MQT18500.1"/>
    </source>
</evidence>
<evidence type="ECO:0000313" key="3">
    <source>
        <dbReference type="Proteomes" id="UP000481327"/>
    </source>
</evidence>
<dbReference type="OrthoDB" id="9806326at2"/>
<name>A0A7C9KJQ7_9SPHN</name>
<dbReference type="InterPro" id="IPR047111">
    <property type="entry name" value="YbaP-like"/>
</dbReference>
<keyword evidence="3" id="KW-1185">Reference proteome</keyword>
<dbReference type="PANTHER" id="PTHR40590">
    <property type="entry name" value="CYTOPLASMIC PROTEIN-RELATED"/>
    <property type="match status" value="1"/>
</dbReference>
<feature type="signal peptide" evidence="1">
    <location>
        <begin position="1"/>
        <end position="23"/>
    </location>
</feature>
<evidence type="ECO:0000256" key="1">
    <source>
        <dbReference type="SAM" id="SignalP"/>
    </source>
</evidence>
<organism evidence="2 3">
    <name type="scientific">Sandarakinorhabdus fusca</name>
    <dbReference type="NCBI Taxonomy" id="1439888"/>
    <lineage>
        <taxon>Bacteria</taxon>
        <taxon>Pseudomonadati</taxon>
        <taxon>Pseudomonadota</taxon>
        <taxon>Alphaproteobacteria</taxon>
        <taxon>Sphingomonadales</taxon>
        <taxon>Sphingosinicellaceae</taxon>
        <taxon>Sandarakinorhabdus</taxon>
    </lineage>
</organism>
<proteinExistence type="predicted"/>
<sequence>MRIPAFFLAAVLAWLLLAVPATAAPKAWVVRDGDTEITLFGTIHALPKGTEWLSPAVAQRLDTADTLVLEAVLPDDPQALMPLIARVGMRPGLKPLAQRVPADALPKLTAAAVAAGVPMATLDRMESWLAAVTLGDAALAGIGVSSDSGVEPVLTARVKKRGRPVIGLETVEEQLHFFDGLSQADQTAMLLSTIDEVATAKANMASVTGLWQAGDVDAIARDFDTETRGSPLLRQRLLVGRNTRWADWIVGLMRQPGKTFIAVGAGHLGGPDGLLALLRARGLAVEAVG</sequence>
<comment type="caution">
    <text evidence="2">The sequence shown here is derived from an EMBL/GenBank/DDBJ whole genome shotgun (WGS) entry which is preliminary data.</text>
</comment>
<dbReference type="RefSeq" id="WP_152578968.1">
    <property type="nucleotide sequence ID" value="NZ_JAATJI010000001.1"/>
</dbReference>
<dbReference type="PANTHER" id="PTHR40590:SF1">
    <property type="entry name" value="CYTOPLASMIC PROTEIN"/>
    <property type="match status" value="1"/>
</dbReference>
<dbReference type="InterPro" id="IPR002816">
    <property type="entry name" value="TraB/PrgY/GumN_fam"/>
</dbReference>
<reference evidence="2 3" key="1">
    <citation type="submission" date="2019-09" db="EMBL/GenBank/DDBJ databases">
        <title>Polymorphobacter sp. isolated from a lake in China.</title>
        <authorList>
            <person name="Liu Z."/>
        </authorList>
    </citation>
    <scope>NUCLEOTIDE SEQUENCE [LARGE SCALE GENOMIC DNA]</scope>
    <source>
        <strain evidence="2 3">D40P</strain>
    </source>
</reference>